<protein>
    <submittedName>
        <fullName evidence="1">Uncharacterized protein</fullName>
    </submittedName>
</protein>
<evidence type="ECO:0000313" key="2">
    <source>
        <dbReference type="Proteomes" id="UP000295558"/>
    </source>
</evidence>
<dbReference type="RefSeq" id="WP_159101227.1">
    <property type="nucleotide sequence ID" value="NZ_SNZK01000001.1"/>
</dbReference>
<dbReference type="EMBL" id="SNZK01000001">
    <property type="protein sequence ID" value="TDR55097.1"/>
    <property type="molecule type" value="Genomic_DNA"/>
</dbReference>
<accession>A0A4R6ZR32</accession>
<dbReference type="Proteomes" id="UP000295558">
    <property type="component" value="Unassembled WGS sequence"/>
</dbReference>
<proteinExistence type="predicted"/>
<sequence length="51" mass="5863">MDDFTKRDLELLEEIVIHADANNKLKNKLVALGYDEKMSFIIAGIIIERNT</sequence>
<comment type="caution">
    <text evidence="1">The sequence shown here is derived from an EMBL/GenBank/DDBJ whole genome shotgun (WGS) entry which is preliminary data.</text>
</comment>
<evidence type="ECO:0000313" key="1">
    <source>
        <dbReference type="EMBL" id="TDR55097.1"/>
    </source>
</evidence>
<gene>
    <name evidence="1" type="ORF">DFP96_10123</name>
</gene>
<name>A0A4R6ZR32_9LIST</name>
<keyword evidence="2" id="KW-1185">Reference proteome</keyword>
<organism evidence="1 2">
    <name type="scientific">Listeria rocourtiae</name>
    <dbReference type="NCBI Taxonomy" id="647910"/>
    <lineage>
        <taxon>Bacteria</taxon>
        <taxon>Bacillati</taxon>
        <taxon>Bacillota</taxon>
        <taxon>Bacilli</taxon>
        <taxon>Bacillales</taxon>
        <taxon>Listeriaceae</taxon>
        <taxon>Listeria</taxon>
    </lineage>
</organism>
<reference evidence="1 2" key="1">
    <citation type="submission" date="2019-03" db="EMBL/GenBank/DDBJ databases">
        <title>Genomic Encyclopedia of Type Strains, Phase III (KMG-III): the genomes of soil and plant-associated and newly described type strains.</title>
        <authorList>
            <person name="Whitman W."/>
        </authorList>
    </citation>
    <scope>NUCLEOTIDE SEQUENCE [LARGE SCALE GENOMIC DNA]</scope>
    <source>
        <strain evidence="1 2">CECT 7972</strain>
    </source>
</reference>
<dbReference type="AlphaFoldDB" id="A0A4R6ZR32"/>